<dbReference type="AlphaFoldDB" id="A0A4Y2L618"/>
<protein>
    <submittedName>
        <fullName evidence="1">Uncharacterized protein</fullName>
    </submittedName>
</protein>
<comment type="caution">
    <text evidence="1">The sequence shown here is derived from an EMBL/GenBank/DDBJ whole genome shotgun (WGS) entry which is preliminary data.</text>
</comment>
<accession>A0A4Y2L618</accession>
<gene>
    <name evidence="1" type="ORF">AVEN_273549_1</name>
</gene>
<sequence>MSTNNFAVIFHYIENNFQVNSAEFDVLQPKVNNLASVSEERIYSRNLLHKNRNYSDSVVSNQHFRFDGSRTQKFRELQPLKIQYRAENFGHTIPQIRESLTSYQDHHQTLDIKPIVARPPFPGQFQQEKCVSKENFPFNPSDFKSGNQEINDLENTFQMEHRGGYLCPDYTILNNSTFSNQFLAKEALFPMNQQCLKII</sequence>
<dbReference type="EMBL" id="BGPR01005424">
    <property type="protein sequence ID" value="GBN10068.1"/>
    <property type="molecule type" value="Genomic_DNA"/>
</dbReference>
<name>A0A4Y2L618_ARAVE</name>
<keyword evidence="2" id="KW-1185">Reference proteome</keyword>
<proteinExistence type="predicted"/>
<evidence type="ECO:0000313" key="2">
    <source>
        <dbReference type="Proteomes" id="UP000499080"/>
    </source>
</evidence>
<organism evidence="1 2">
    <name type="scientific">Araneus ventricosus</name>
    <name type="common">Orbweaver spider</name>
    <name type="synonym">Epeira ventricosa</name>
    <dbReference type="NCBI Taxonomy" id="182803"/>
    <lineage>
        <taxon>Eukaryota</taxon>
        <taxon>Metazoa</taxon>
        <taxon>Ecdysozoa</taxon>
        <taxon>Arthropoda</taxon>
        <taxon>Chelicerata</taxon>
        <taxon>Arachnida</taxon>
        <taxon>Araneae</taxon>
        <taxon>Araneomorphae</taxon>
        <taxon>Entelegynae</taxon>
        <taxon>Araneoidea</taxon>
        <taxon>Araneidae</taxon>
        <taxon>Araneus</taxon>
    </lineage>
</organism>
<reference evidence="1 2" key="1">
    <citation type="journal article" date="2019" name="Sci. Rep.">
        <title>Orb-weaving spider Araneus ventricosus genome elucidates the spidroin gene catalogue.</title>
        <authorList>
            <person name="Kono N."/>
            <person name="Nakamura H."/>
            <person name="Ohtoshi R."/>
            <person name="Moran D.A.P."/>
            <person name="Shinohara A."/>
            <person name="Yoshida Y."/>
            <person name="Fujiwara M."/>
            <person name="Mori M."/>
            <person name="Tomita M."/>
            <person name="Arakawa K."/>
        </authorList>
    </citation>
    <scope>NUCLEOTIDE SEQUENCE [LARGE SCALE GENOMIC DNA]</scope>
</reference>
<evidence type="ECO:0000313" key="1">
    <source>
        <dbReference type="EMBL" id="GBN10068.1"/>
    </source>
</evidence>
<dbReference type="Proteomes" id="UP000499080">
    <property type="component" value="Unassembled WGS sequence"/>
</dbReference>